<evidence type="ECO:0000313" key="1">
    <source>
        <dbReference type="EMBL" id="NOJ41484.1"/>
    </source>
</evidence>
<proteinExistence type="predicted"/>
<dbReference type="EMBL" id="JAAVLX010000005">
    <property type="protein sequence ID" value="NOJ41484.1"/>
    <property type="molecule type" value="Genomic_DNA"/>
</dbReference>
<organism evidence="1 2">
    <name type="scientific">Bradyrhizobium australiense</name>
    <dbReference type="NCBI Taxonomy" id="2721161"/>
    <lineage>
        <taxon>Bacteria</taxon>
        <taxon>Pseudomonadati</taxon>
        <taxon>Pseudomonadota</taxon>
        <taxon>Alphaproteobacteria</taxon>
        <taxon>Hyphomicrobiales</taxon>
        <taxon>Nitrobacteraceae</taxon>
        <taxon>Bradyrhizobium</taxon>
    </lineage>
</organism>
<name>A0A7Y4GT19_9BRAD</name>
<dbReference type="AlphaFoldDB" id="A0A7Y4GT19"/>
<keyword evidence="2" id="KW-1185">Reference proteome</keyword>
<dbReference type="RefSeq" id="WP_171580731.1">
    <property type="nucleotide sequence ID" value="NZ_JAAVLX010000005.1"/>
</dbReference>
<sequence>MIQSADEPIEAFVRAMGWTASIRDSSIKVSEALLKELMELSSRPA</sequence>
<comment type="caution">
    <text evidence="1">The sequence shown here is derived from an EMBL/GenBank/DDBJ whole genome shotgun (WGS) entry which is preliminary data.</text>
</comment>
<reference evidence="1 2" key="1">
    <citation type="submission" date="2020-03" db="EMBL/GenBank/DDBJ databases">
        <title>Bradyrhizobium diversity isolated from nodules of Indigofera sp.</title>
        <authorList>
            <person name="Klepa M."/>
            <person name="Helene L."/>
            <person name="Hungria M."/>
        </authorList>
    </citation>
    <scope>NUCLEOTIDE SEQUENCE [LARGE SCALE GENOMIC DNA]</scope>
    <source>
        <strain evidence="1 2">WSM 1791</strain>
    </source>
</reference>
<accession>A0A7Y4GT19</accession>
<evidence type="ECO:0000313" key="2">
    <source>
        <dbReference type="Proteomes" id="UP000544122"/>
    </source>
</evidence>
<dbReference type="Proteomes" id="UP000544122">
    <property type="component" value="Unassembled WGS sequence"/>
</dbReference>
<protein>
    <submittedName>
        <fullName evidence="1">Uncharacterized protein</fullName>
    </submittedName>
</protein>
<gene>
    <name evidence="1" type="ORF">HCN58_18060</name>
</gene>